<evidence type="ECO:0000313" key="14">
    <source>
        <dbReference type="EMBL" id="RCN58234.1"/>
    </source>
</evidence>
<comment type="subcellular location">
    <subcellularLocation>
        <location evidence="1 10">Cytoplasm</location>
    </subcellularLocation>
</comment>
<evidence type="ECO:0000256" key="4">
    <source>
        <dbReference type="ARBA" id="ARBA00022490"/>
    </source>
</evidence>
<dbReference type="Pfam" id="PF02767">
    <property type="entry name" value="DNA_pol3_beta_2"/>
    <property type="match status" value="1"/>
</dbReference>
<dbReference type="GO" id="GO:0006271">
    <property type="term" value="P:DNA strand elongation involved in DNA replication"/>
    <property type="evidence" value="ECO:0007669"/>
    <property type="project" value="TreeGrafter"/>
</dbReference>
<dbReference type="InterPro" id="IPR022635">
    <property type="entry name" value="DNA_polIII_beta_C"/>
</dbReference>
<evidence type="ECO:0000259" key="11">
    <source>
        <dbReference type="Pfam" id="PF00712"/>
    </source>
</evidence>
<comment type="function">
    <text evidence="10">Confers DNA tethering and processivity to DNA polymerases and other proteins. Acts as a clamp, forming a ring around DNA (a reaction catalyzed by the clamp-loading complex) which diffuses in an ATP-independent manner freely and bidirectionally along dsDNA. Initially characterized for its ability to contact the catalytic subunit of DNA polymerase III (Pol III), a complex, multichain enzyme responsible for most of the replicative synthesis in bacteria; Pol III exhibits 3'-5' exonuclease proofreading activity. The beta chain is required for initiation of replication as well as for processivity of DNA replication.</text>
</comment>
<dbReference type="InterPro" id="IPR001001">
    <property type="entry name" value="DNA_polIII_beta"/>
</dbReference>
<dbReference type="NCBIfam" id="TIGR00663">
    <property type="entry name" value="dnan"/>
    <property type="match status" value="1"/>
</dbReference>
<dbReference type="OrthoDB" id="8421503at2"/>
<dbReference type="CDD" id="cd00140">
    <property type="entry name" value="beta_clamp"/>
    <property type="match status" value="1"/>
</dbReference>
<gene>
    <name evidence="14" type="ORF">C4900_00010</name>
</gene>
<dbReference type="Pfam" id="PF02768">
    <property type="entry name" value="DNA_pol3_beta_3"/>
    <property type="match status" value="1"/>
</dbReference>
<evidence type="ECO:0000313" key="15">
    <source>
        <dbReference type="Proteomes" id="UP000253250"/>
    </source>
</evidence>
<evidence type="ECO:0000259" key="12">
    <source>
        <dbReference type="Pfam" id="PF02767"/>
    </source>
</evidence>
<evidence type="ECO:0000256" key="1">
    <source>
        <dbReference type="ARBA" id="ARBA00004496"/>
    </source>
</evidence>
<dbReference type="EMBL" id="PSYR01000001">
    <property type="protein sequence ID" value="RCN58234.1"/>
    <property type="molecule type" value="Genomic_DNA"/>
</dbReference>
<dbReference type="GO" id="GO:0003887">
    <property type="term" value="F:DNA-directed DNA polymerase activity"/>
    <property type="evidence" value="ECO:0007669"/>
    <property type="project" value="UniProtKB-UniRule"/>
</dbReference>
<feature type="domain" description="DNA polymerase III beta sliding clamp central" evidence="12">
    <location>
        <begin position="132"/>
        <end position="243"/>
    </location>
</feature>
<keyword evidence="8 10" id="KW-0239">DNA-directed DNA polymerase</keyword>
<keyword evidence="6 10" id="KW-0548">Nucleotidyltransferase</keyword>
<dbReference type="Pfam" id="PF00712">
    <property type="entry name" value="DNA_pol3_beta"/>
    <property type="match status" value="1"/>
</dbReference>
<dbReference type="InterPro" id="IPR022634">
    <property type="entry name" value="DNA_polIII_beta_N"/>
</dbReference>
<dbReference type="Gene3D" id="3.70.10.10">
    <property type="match status" value="1"/>
</dbReference>
<evidence type="ECO:0000256" key="8">
    <source>
        <dbReference type="ARBA" id="ARBA00022932"/>
    </source>
</evidence>
<keyword evidence="4 10" id="KW-0963">Cytoplasm</keyword>
<accession>A0A368HFQ6</accession>
<evidence type="ECO:0000256" key="7">
    <source>
        <dbReference type="ARBA" id="ARBA00022705"/>
    </source>
</evidence>
<dbReference type="SMART" id="SM00480">
    <property type="entry name" value="POL3Bc"/>
    <property type="match status" value="1"/>
</dbReference>
<keyword evidence="9" id="KW-0238">DNA-binding</keyword>
<dbReference type="GO" id="GO:0008408">
    <property type="term" value="F:3'-5' exonuclease activity"/>
    <property type="evidence" value="ECO:0007669"/>
    <property type="project" value="InterPro"/>
</dbReference>
<protein>
    <recommendedName>
        <fullName evidence="3 10">Beta sliding clamp</fullName>
    </recommendedName>
</protein>
<keyword evidence="5 10" id="KW-0808">Transferase</keyword>
<keyword evidence="15" id="KW-1185">Reference proteome</keyword>
<comment type="subunit">
    <text evidence="10">Forms a ring-shaped head-to-tail homodimer around DNA.</text>
</comment>
<dbReference type="GO" id="GO:0005737">
    <property type="term" value="C:cytoplasm"/>
    <property type="evidence" value="ECO:0007669"/>
    <property type="project" value="UniProtKB-SubCell"/>
</dbReference>
<sequence length="367" mass="40606">MRMSVTRDDLLKALNVVGSVVERRQTKPILTHVLVAAGDGEIVFTGTDLELEVVARCPADVQEPGKVTVSGRKFLDIVRTLPSDSVLRCQTEEGRFRVAMGKSRFQLATLPVEDFPNLMDIQWDTTLSVARGDLRRAIEKTQFCMAQQDVRYYLNGVMLEMSGQALRAVAADGHRLALCAVEMGSAVAGERQVIVPRKAVVEMARFLGDGSLPIEVSLSGNHMRVAQDHLVFVSKLVDGRFPDYHRVIPQAVKNEVVLPRAAILEMLGRVGVVSTEKFRGIRLRFQGNRLAASATNTDRDEAWEELELTGPVPELEIGFNVTYLVEAIGALEDEEFLFGWNDSNGGVRLKAKKSGDEQVYVVMPVRL</sequence>
<dbReference type="Proteomes" id="UP000253250">
    <property type="component" value="Unassembled WGS sequence"/>
</dbReference>
<evidence type="ECO:0000256" key="3">
    <source>
        <dbReference type="ARBA" id="ARBA00021035"/>
    </source>
</evidence>
<dbReference type="PANTHER" id="PTHR30478:SF0">
    <property type="entry name" value="BETA SLIDING CLAMP"/>
    <property type="match status" value="1"/>
</dbReference>
<dbReference type="SUPFAM" id="SSF55979">
    <property type="entry name" value="DNA clamp"/>
    <property type="match status" value="3"/>
</dbReference>
<evidence type="ECO:0000256" key="10">
    <source>
        <dbReference type="PIRNR" id="PIRNR000804"/>
    </source>
</evidence>
<dbReference type="Gene3D" id="3.10.150.10">
    <property type="entry name" value="DNA Polymerase III, subunit A, domain 2"/>
    <property type="match status" value="1"/>
</dbReference>
<dbReference type="PIRSF" id="PIRSF000804">
    <property type="entry name" value="DNA_pol_III_b"/>
    <property type="match status" value="1"/>
</dbReference>
<evidence type="ECO:0000256" key="5">
    <source>
        <dbReference type="ARBA" id="ARBA00022679"/>
    </source>
</evidence>
<feature type="domain" description="DNA polymerase III beta sliding clamp N-terminal" evidence="11">
    <location>
        <begin position="1"/>
        <end position="118"/>
    </location>
</feature>
<comment type="caution">
    <text evidence="14">The sequence shown here is derived from an EMBL/GenBank/DDBJ whole genome shotgun (WGS) entry which is preliminary data.</text>
</comment>
<dbReference type="InterPro" id="IPR046938">
    <property type="entry name" value="DNA_clamp_sf"/>
</dbReference>
<reference evidence="14 15" key="1">
    <citation type="submission" date="2018-02" db="EMBL/GenBank/DDBJ databases">
        <title>Insights into the biology of acidophilic members of the Acidiferrobacteraceae family derived from comparative genomic analyses.</title>
        <authorList>
            <person name="Issotta F."/>
            <person name="Thyssen C."/>
            <person name="Mena C."/>
            <person name="Moya A."/>
            <person name="Bellenberg S."/>
            <person name="Sproer C."/>
            <person name="Covarrubias P.C."/>
            <person name="Sand W."/>
            <person name="Quatrini R."/>
            <person name="Vera M."/>
        </authorList>
    </citation>
    <scope>NUCLEOTIDE SEQUENCE [LARGE SCALE GENOMIC DNA]</scope>
    <source>
        <strain evidence="15">m-1</strain>
    </source>
</reference>
<dbReference type="GO" id="GO:0003677">
    <property type="term" value="F:DNA binding"/>
    <property type="evidence" value="ECO:0007669"/>
    <property type="project" value="UniProtKB-UniRule"/>
</dbReference>
<name>A0A368HFQ6_9GAMM</name>
<proteinExistence type="inferred from homology"/>
<dbReference type="InterPro" id="IPR022637">
    <property type="entry name" value="DNA_polIII_beta_cen"/>
</dbReference>
<feature type="domain" description="DNA polymerase III beta sliding clamp C-terminal" evidence="13">
    <location>
        <begin position="246"/>
        <end position="366"/>
    </location>
</feature>
<evidence type="ECO:0000259" key="13">
    <source>
        <dbReference type="Pfam" id="PF02768"/>
    </source>
</evidence>
<keyword evidence="7 10" id="KW-0235">DNA replication</keyword>
<evidence type="ECO:0000256" key="2">
    <source>
        <dbReference type="ARBA" id="ARBA00010752"/>
    </source>
</evidence>
<dbReference type="PANTHER" id="PTHR30478">
    <property type="entry name" value="DNA POLYMERASE III SUBUNIT BETA"/>
    <property type="match status" value="1"/>
</dbReference>
<dbReference type="AlphaFoldDB" id="A0A368HFQ6"/>
<comment type="similarity">
    <text evidence="2 10">Belongs to the beta sliding clamp family.</text>
</comment>
<evidence type="ECO:0000256" key="9">
    <source>
        <dbReference type="ARBA" id="ARBA00023125"/>
    </source>
</evidence>
<dbReference type="GO" id="GO:0009360">
    <property type="term" value="C:DNA polymerase III complex"/>
    <property type="evidence" value="ECO:0007669"/>
    <property type="project" value="InterPro"/>
</dbReference>
<evidence type="ECO:0000256" key="6">
    <source>
        <dbReference type="ARBA" id="ARBA00022695"/>
    </source>
</evidence>
<organism evidence="14 15">
    <name type="scientific">Acidiferrobacter thiooxydans</name>
    <dbReference type="NCBI Taxonomy" id="163359"/>
    <lineage>
        <taxon>Bacteria</taxon>
        <taxon>Pseudomonadati</taxon>
        <taxon>Pseudomonadota</taxon>
        <taxon>Gammaproteobacteria</taxon>
        <taxon>Acidiferrobacterales</taxon>
        <taxon>Acidiferrobacteraceae</taxon>
        <taxon>Acidiferrobacter</taxon>
    </lineage>
</organism>